<evidence type="ECO:0000313" key="3">
    <source>
        <dbReference type="EMBL" id="KZC10574.1"/>
    </source>
</evidence>
<dbReference type="Gene3D" id="3.40.50.300">
    <property type="entry name" value="P-loop containing nucleotide triphosphate hydrolases"/>
    <property type="match status" value="1"/>
</dbReference>
<proteinExistence type="predicted"/>
<dbReference type="InterPro" id="IPR003959">
    <property type="entry name" value="ATPase_AAA_core"/>
</dbReference>
<dbReference type="GO" id="GO:0016887">
    <property type="term" value="F:ATP hydrolysis activity"/>
    <property type="evidence" value="ECO:0007669"/>
    <property type="project" value="InterPro"/>
</dbReference>
<feature type="compositionally biased region" description="Basic and acidic residues" evidence="1">
    <location>
        <begin position="74"/>
        <end position="88"/>
    </location>
</feature>
<feature type="compositionally biased region" description="Polar residues" evidence="1">
    <location>
        <begin position="15"/>
        <end position="26"/>
    </location>
</feature>
<dbReference type="AlphaFoldDB" id="A0A154PGI3"/>
<evidence type="ECO:0000259" key="2">
    <source>
        <dbReference type="Pfam" id="PF00004"/>
    </source>
</evidence>
<name>A0A154PGI3_DUFNO</name>
<accession>A0A154PGI3</accession>
<feature type="compositionally biased region" description="Basic and acidic residues" evidence="1">
    <location>
        <begin position="119"/>
        <end position="132"/>
    </location>
</feature>
<dbReference type="Pfam" id="PF00004">
    <property type="entry name" value="AAA"/>
    <property type="match status" value="1"/>
</dbReference>
<feature type="region of interest" description="Disordered" evidence="1">
    <location>
        <begin position="62"/>
        <end position="100"/>
    </location>
</feature>
<gene>
    <name evidence="3" type="ORF">WN55_00326</name>
</gene>
<dbReference type="GO" id="GO:0003677">
    <property type="term" value="F:DNA binding"/>
    <property type="evidence" value="ECO:0007669"/>
    <property type="project" value="TreeGrafter"/>
</dbReference>
<protein>
    <submittedName>
        <fullName evidence="3">ATPase family AAA domain-containing protein 5</fullName>
    </submittedName>
</protein>
<feature type="region of interest" description="Disordered" evidence="1">
    <location>
        <begin position="15"/>
        <end position="48"/>
    </location>
</feature>
<organism evidence="3 4">
    <name type="scientific">Dufourea novaeangliae</name>
    <name type="common">Sweat bee</name>
    <dbReference type="NCBI Taxonomy" id="178035"/>
    <lineage>
        <taxon>Eukaryota</taxon>
        <taxon>Metazoa</taxon>
        <taxon>Ecdysozoa</taxon>
        <taxon>Arthropoda</taxon>
        <taxon>Hexapoda</taxon>
        <taxon>Insecta</taxon>
        <taxon>Pterygota</taxon>
        <taxon>Neoptera</taxon>
        <taxon>Endopterygota</taxon>
        <taxon>Hymenoptera</taxon>
        <taxon>Apocrita</taxon>
        <taxon>Aculeata</taxon>
        <taxon>Apoidea</taxon>
        <taxon>Anthophila</taxon>
        <taxon>Halictidae</taxon>
        <taxon>Rophitinae</taxon>
        <taxon>Dufourea</taxon>
    </lineage>
</organism>
<keyword evidence="4" id="KW-1185">Reference proteome</keyword>
<feature type="compositionally biased region" description="Low complexity" evidence="1">
    <location>
        <begin position="89"/>
        <end position="100"/>
    </location>
</feature>
<dbReference type="InterPro" id="IPR027417">
    <property type="entry name" value="P-loop_NTPase"/>
</dbReference>
<dbReference type="EMBL" id="KQ434893">
    <property type="protein sequence ID" value="KZC10574.1"/>
    <property type="molecule type" value="Genomic_DNA"/>
</dbReference>
<dbReference type="Proteomes" id="UP000076502">
    <property type="component" value="Unassembled WGS sequence"/>
</dbReference>
<feature type="compositionally biased region" description="Basic and acidic residues" evidence="1">
    <location>
        <begin position="27"/>
        <end position="37"/>
    </location>
</feature>
<dbReference type="PANTHER" id="PTHR23389:SF21">
    <property type="entry name" value="ATPASE FAMILY AAA DOMAIN-CONTAINING PROTEIN 5"/>
    <property type="match status" value="1"/>
</dbReference>
<dbReference type="STRING" id="178035.A0A154PGI3"/>
<dbReference type="SUPFAM" id="SSF52540">
    <property type="entry name" value="P-loop containing nucleoside triphosphate hydrolases"/>
    <property type="match status" value="1"/>
</dbReference>
<dbReference type="PANTHER" id="PTHR23389">
    <property type="entry name" value="CHROMOSOME TRANSMISSION FIDELITY FACTOR 18"/>
    <property type="match status" value="1"/>
</dbReference>
<evidence type="ECO:0000313" key="4">
    <source>
        <dbReference type="Proteomes" id="UP000076502"/>
    </source>
</evidence>
<reference evidence="3 4" key="1">
    <citation type="submission" date="2015-07" db="EMBL/GenBank/DDBJ databases">
        <title>The genome of Dufourea novaeangliae.</title>
        <authorList>
            <person name="Pan H."/>
            <person name="Kapheim K."/>
        </authorList>
    </citation>
    <scope>NUCLEOTIDE SEQUENCE [LARGE SCALE GENOMIC DNA]</scope>
    <source>
        <strain evidence="3">0120121106</strain>
        <tissue evidence="3">Whole body</tissue>
    </source>
</reference>
<feature type="domain" description="ATPase AAA-type core" evidence="2">
    <location>
        <begin position="746"/>
        <end position="837"/>
    </location>
</feature>
<feature type="compositionally biased region" description="Polar residues" evidence="1">
    <location>
        <begin position="62"/>
        <end position="72"/>
    </location>
</feature>
<dbReference type="GO" id="GO:0005634">
    <property type="term" value="C:nucleus"/>
    <property type="evidence" value="ECO:0007669"/>
    <property type="project" value="TreeGrafter"/>
</dbReference>
<sequence>MKNITQYLVDTVKSSETTAVRSNGNTKPEKGDNGSKEKRNRVKIRISRTSTKERVCDIIETNNDMVNKTPSPYTKEKTADKNAHETPKRSSSSKLSSVTLKKSDNNDLDYLSLETGKCKKQNDKSNSENSLKHDKKRKKQLEDKKDTNSNTTLCSTFKNKDLNLINVVNVNTTEDECNHEESNAFQILMSRNKQIQNISHIKVLENEDVNTKKSEEYKAKLKRSKERLIVLADKKGYSKRKLSEIQEGGKIEHIIQNRIKVFKEDEKKGNNVGATIFSQTQTCGSLLNYFSKAPVDLTGSDISNMSTIVVKADVHMAENSFKPNVYTLNSNSETQQNRKNRLDMEFSEIDNINVIESENINTHNKTRKFDQCGHNKRRWSLRIKLQNYEGGNFVSDNSSDEEIFSLHNKTKLSIKNSKKSGIIKSIDSEELSLKDKNPKETSKQVNDQTKLKYLKYELSENTKYNNLKQKNKLISDDYKSTSADSNNLENCINSSVEDCILINDSKLKKKAADKLAPLFTKRQKPDPETTAARRLFLQPDITDKSKNLVQKVNVNSTLPFPVLSHITQLSSLICNQTNNFNIPKELCAQYTPVLNVSNYKCIMNFSEVKLEPLKNIKPKVQEVLVEIEKFCTDARKMWNAISLIFKEYSNKPLSPKVGSKKNKQLQERERVACKHNENQFENCTWTSKYRPKFVEDVIGNEEAAKKLKEWIIRWKTFTNENVSSGDEFDSSDSNSANMHKNNQVAVLLGPYGSGKTASVYAVAEEFGYTVLEVNASSRRTGKKLLKELEEATKSHRIKKETSTSAFHNLILDDIVPKKIPQNSLILIEDIDLVFEEDEGFISATYQLASNTKRPIVMTCRDTCPHLSKVAPQQNRIYFKHVTGSRVFAFLELISLAETGYRLPTDYITELVQTGDLRKAILKLQHILDDVANKLDNIVLLSSLIDIEDSALNLWQIKTQPSLSLVENTDLYSASSNICLDMAEWINRKVICNSHLNYFPCLRTICRAEESRSNMNNKRGNRFFHYLHSLKAPSVLLKSNILAAACKIMHDKK</sequence>
<dbReference type="OrthoDB" id="9996895at2759"/>
<dbReference type="GO" id="GO:0005524">
    <property type="term" value="F:ATP binding"/>
    <property type="evidence" value="ECO:0007669"/>
    <property type="project" value="InterPro"/>
</dbReference>
<feature type="region of interest" description="Disordered" evidence="1">
    <location>
        <begin position="119"/>
        <end position="150"/>
    </location>
</feature>
<evidence type="ECO:0000256" key="1">
    <source>
        <dbReference type="SAM" id="MobiDB-lite"/>
    </source>
</evidence>